<sequence>MLSEPLTAVKFPADIFKLPNGLTVIHQYLPATPVVVADIWVKAGASLEPAGWTGMAHFLEHMIFKGSATQKPGIFDWAIETRGGYANAATSHDYAHFFITTAPQYLKDSLPLLADLLLHPAIPDDEFLRERDVVLEEIRGCYDNPDWLGFQALSENVYQRHPYGHSILGSQEQLMALTPEQMRSFHATHYQPENMTVVIVGAIDQESALNLVQESFQNFPHPGNCPQINSDAEPPITEIRRQEVYLPRIEQARLLIAWISPGVEQLSDAYGLDLLSVILADGRSSRLVRQLREELQLVQSIGGSFSLQRDSSLFTISACLEPQHLEQVEELICDSLLKLYQTPVSSTELRRCQRSLSNDYIFSTEAASQIAGLYGYYNTIATAEVAVTYPQQIQRWQPLDLMHLAQQYLSPYHYAVTVIKPTSGDW</sequence>
<keyword evidence="6" id="KW-1185">Reference proteome</keyword>
<proteinExistence type="inferred from homology"/>
<dbReference type="InterPro" id="IPR011765">
    <property type="entry name" value="Pept_M16_N"/>
</dbReference>
<evidence type="ECO:0000256" key="2">
    <source>
        <dbReference type="RuleBase" id="RU004447"/>
    </source>
</evidence>
<feature type="domain" description="Peptidase M16 N-terminal" evidence="3">
    <location>
        <begin position="24"/>
        <end position="169"/>
    </location>
</feature>
<dbReference type="SUPFAM" id="SSF63411">
    <property type="entry name" value="LuxS/MPP-like metallohydrolase"/>
    <property type="match status" value="2"/>
</dbReference>
<gene>
    <name evidence="5" type="ORF">NJ959_29400</name>
</gene>
<dbReference type="Gene3D" id="3.30.830.10">
    <property type="entry name" value="Metalloenzyme, LuxS/M16 peptidase-like"/>
    <property type="match status" value="2"/>
</dbReference>
<accession>A0AAE3GXU3</accession>
<evidence type="ECO:0000313" key="6">
    <source>
        <dbReference type="Proteomes" id="UP001204953"/>
    </source>
</evidence>
<dbReference type="EMBL" id="JAMZMM010000652">
    <property type="protein sequence ID" value="MCP2732550.1"/>
    <property type="molecule type" value="Genomic_DNA"/>
</dbReference>
<protein>
    <submittedName>
        <fullName evidence="5">Insulinase family protein</fullName>
    </submittedName>
</protein>
<dbReference type="InterPro" id="IPR001431">
    <property type="entry name" value="Pept_M16_Zn_BS"/>
</dbReference>
<dbReference type="RefSeq" id="WP_254015257.1">
    <property type="nucleotide sequence ID" value="NZ_JAMZMM010000652.1"/>
</dbReference>
<organism evidence="5 6">
    <name type="scientific">Limnofasciculus baicalensis BBK-W-15</name>
    <dbReference type="NCBI Taxonomy" id="2699891"/>
    <lineage>
        <taxon>Bacteria</taxon>
        <taxon>Bacillati</taxon>
        <taxon>Cyanobacteriota</taxon>
        <taxon>Cyanophyceae</taxon>
        <taxon>Coleofasciculales</taxon>
        <taxon>Coleofasciculaceae</taxon>
        <taxon>Limnofasciculus</taxon>
        <taxon>Limnofasciculus baicalensis</taxon>
    </lineage>
</organism>
<dbReference type="Pfam" id="PF00675">
    <property type="entry name" value="Peptidase_M16"/>
    <property type="match status" value="1"/>
</dbReference>
<evidence type="ECO:0000259" key="3">
    <source>
        <dbReference type="Pfam" id="PF00675"/>
    </source>
</evidence>
<dbReference type="Pfam" id="PF05193">
    <property type="entry name" value="Peptidase_M16_C"/>
    <property type="match status" value="1"/>
</dbReference>
<name>A0AAE3GXU3_9CYAN</name>
<comment type="similarity">
    <text evidence="1 2">Belongs to the peptidase M16 family.</text>
</comment>
<dbReference type="GO" id="GO:0006508">
    <property type="term" value="P:proteolysis"/>
    <property type="evidence" value="ECO:0007669"/>
    <property type="project" value="InterPro"/>
</dbReference>
<dbReference type="Proteomes" id="UP001204953">
    <property type="component" value="Unassembled WGS sequence"/>
</dbReference>
<dbReference type="InterPro" id="IPR011249">
    <property type="entry name" value="Metalloenz_LuxS/M16"/>
</dbReference>
<dbReference type="GO" id="GO:0046872">
    <property type="term" value="F:metal ion binding"/>
    <property type="evidence" value="ECO:0007669"/>
    <property type="project" value="InterPro"/>
</dbReference>
<dbReference type="PANTHER" id="PTHR11851">
    <property type="entry name" value="METALLOPROTEASE"/>
    <property type="match status" value="1"/>
</dbReference>
<dbReference type="AlphaFoldDB" id="A0AAE3GXU3"/>
<feature type="domain" description="Peptidase M16 C-terminal" evidence="4">
    <location>
        <begin position="177"/>
        <end position="356"/>
    </location>
</feature>
<evidence type="ECO:0000313" key="5">
    <source>
        <dbReference type="EMBL" id="MCP2732550.1"/>
    </source>
</evidence>
<evidence type="ECO:0000259" key="4">
    <source>
        <dbReference type="Pfam" id="PF05193"/>
    </source>
</evidence>
<dbReference type="GO" id="GO:0004222">
    <property type="term" value="F:metalloendopeptidase activity"/>
    <property type="evidence" value="ECO:0007669"/>
    <property type="project" value="InterPro"/>
</dbReference>
<evidence type="ECO:0000256" key="1">
    <source>
        <dbReference type="ARBA" id="ARBA00007261"/>
    </source>
</evidence>
<reference evidence="5" key="1">
    <citation type="submission" date="2022-06" db="EMBL/GenBank/DDBJ databases">
        <title>New cyanobacteria of genus Symplocastrum in benthos of Lake Baikal.</title>
        <authorList>
            <person name="Sorokovikova E."/>
            <person name="Tikhonova I."/>
            <person name="Krasnopeev A."/>
            <person name="Evseev P."/>
            <person name="Gladkikh A."/>
            <person name="Belykh O."/>
        </authorList>
    </citation>
    <scope>NUCLEOTIDE SEQUENCE</scope>
    <source>
        <strain evidence="5">BBK-W-15</strain>
    </source>
</reference>
<dbReference type="InterPro" id="IPR007863">
    <property type="entry name" value="Peptidase_M16_C"/>
</dbReference>
<dbReference type="PANTHER" id="PTHR11851:SF49">
    <property type="entry name" value="MITOCHONDRIAL-PROCESSING PEPTIDASE SUBUNIT ALPHA"/>
    <property type="match status" value="1"/>
</dbReference>
<dbReference type="PROSITE" id="PS00143">
    <property type="entry name" value="INSULINASE"/>
    <property type="match status" value="1"/>
</dbReference>
<dbReference type="InterPro" id="IPR050361">
    <property type="entry name" value="MPP/UQCRC_Complex"/>
</dbReference>
<comment type="caution">
    <text evidence="5">The sequence shown here is derived from an EMBL/GenBank/DDBJ whole genome shotgun (WGS) entry which is preliminary data.</text>
</comment>